<keyword evidence="1" id="KW-0175">Coiled coil</keyword>
<sequence>MELEITLTLLGMLGTSLITVGGVILGYHNYLMRQINKRLKKETYYIDQEKLDKQLEEIKNSSEKQKDEIKAMIAKLGDKMESDYQKIYDHLLNCNRRQNG</sequence>
<reference evidence="4" key="1">
    <citation type="submission" date="2017-11" db="EMBL/GenBank/DDBJ databases">
        <title>Genome sequencing of Fusobacterium periodonticum KCOM 1282.</title>
        <authorList>
            <person name="Kook J.-K."/>
            <person name="Park S.-N."/>
            <person name="Lim Y.K."/>
        </authorList>
    </citation>
    <scope>NUCLEOTIDE SEQUENCE [LARGE SCALE GENOMIC DNA]</scope>
    <source>
        <strain evidence="4">KCOM 1282</strain>
    </source>
</reference>
<keyword evidence="2" id="KW-1133">Transmembrane helix</keyword>
<name>A0AAD0F3D6_9FUSO</name>
<organism evidence="3 4">
    <name type="scientific">Fusobacterium pseudoperiodonticum</name>
    <dbReference type="NCBI Taxonomy" id="2663009"/>
    <lineage>
        <taxon>Bacteria</taxon>
        <taxon>Fusobacteriati</taxon>
        <taxon>Fusobacteriota</taxon>
        <taxon>Fusobacteriia</taxon>
        <taxon>Fusobacteriales</taxon>
        <taxon>Fusobacteriaceae</taxon>
        <taxon>Fusobacterium</taxon>
    </lineage>
</organism>
<proteinExistence type="predicted"/>
<dbReference type="Proteomes" id="UP000231749">
    <property type="component" value="Chromosome"/>
</dbReference>
<gene>
    <name evidence="3" type="ORF">CTM86_00070</name>
</gene>
<accession>A0AAD0F3D6</accession>
<evidence type="ECO:0000256" key="2">
    <source>
        <dbReference type="SAM" id="Phobius"/>
    </source>
</evidence>
<dbReference type="AlphaFoldDB" id="A0AAD0F3D6"/>
<evidence type="ECO:0000313" key="3">
    <source>
        <dbReference type="EMBL" id="ATV65112.1"/>
    </source>
</evidence>
<keyword evidence="3" id="KW-0418">Kinase</keyword>
<evidence type="ECO:0000313" key="4">
    <source>
        <dbReference type="Proteomes" id="UP000231749"/>
    </source>
</evidence>
<dbReference type="EMBL" id="CP024702">
    <property type="protein sequence ID" value="ATV65112.1"/>
    <property type="molecule type" value="Genomic_DNA"/>
</dbReference>
<keyword evidence="2" id="KW-0812">Transmembrane</keyword>
<evidence type="ECO:0000256" key="1">
    <source>
        <dbReference type="SAM" id="Coils"/>
    </source>
</evidence>
<protein>
    <submittedName>
        <fullName evidence="3">Histidine kinase</fullName>
    </submittedName>
</protein>
<keyword evidence="3" id="KW-0808">Transferase</keyword>
<keyword evidence="2" id="KW-0472">Membrane</keyword>
<dbReference type="RefSeq" id="WP_099990036.1">
    <property type="nucleotide sequence ID" value="NZ_CP024702.1"/>
</dbReference>
<feature type="transmembrane region" description="Helical" evidence="2">
    <location>
        <begin position="6"/>
        <end position="31"/>
    </location>
</feature>
<feature type="coiled-coil region" evidence="1">
    <location>
        <begin position="48"/>
        <end position="75"/>
    </location>
</feature>
<dbReference type="GO" id="GO:0016301">
    <property type="term" value="F:kinase activity"/>
    <property type="evidence" value="ECO:0007669"/>
    <property type="project" value="UniProtKB-KW"/>
</dbReference>